<dbReference type="Proteomes" id="UP000824232">
    <property type="component" value="Unassembled WGS sequence"/>
</dbReference>
<dbReference type="AlphaFoldDB" id="A0A9D1DTC6"/>
<dbReference type="GO" id="GO:0005524">
    <property type="term" value="F:ATP binding"/>
    <property type="evidence" value="ECO:0007669"/>
    <property type="project" value="UniProtKB-UniRule"/>
</dbReference>
<dbReference type="Pfam" id="PF00580">
    <property type="entry name" value="UvrD-helicase"/>
    <property type="match status" value="1"/>
</dbReference>
<dbReference type="GO" id="GO:0016787">
    <property type="term" value="F:hydrolase activity"/>
    <property type="evidence" value="ECO:0007669"/>
    <property type="project" value="UniProtKB-UniRule"/>
</dbReference>
<dbReference type="InterPro" id="IPR027785">
    <property type="entry name" value="UvrD-like_helicase_C"/>
</dbReference>
<reference evidence="7" key="2">
    <citation type="journal article" date="2021" name="PeerJ">
        <title>Extensive microbial diversity within the chicken gut microbiome revealed by metagenomics and culture.</title>
        <authorList>
            <person name="Gilroy R."/>
            <person name="Ravi A."/>
            <person name="Getino M."/>
            <person name="Pursley I."/>
            <person name="Horton D.L."/>
            <person name="Alikhan N.F."/>
            <person name="Baker D."/>
            <person name="Gharbi K."/>
            <person name="Hall N."/>
            <person name="Watson M."/>
            <person name="Adriaenssens E.M."/>
            <person name="Foster-Nyarko E."/>
            <person name="Jarju S."/>
            <person name="Secka A."/>
            <person name="Antonio M."/>
            <person name="Oren A."/>
            <person name="Chaudhuri R.R."/>
            <person name="La Ragione R."/>
            <person name="Hildebrand F."/>
            <person name="Pallen M.J."/>
        </authorList>
    </citation>
    <scope>NUCLEOTIDE SEQUENCE</scope>
    <source>
        <strain evidence="7">CHK184-20233</strain>
    </source>
</reference>
<gene>
    <name evidence="7" type="ORF">IAB38_01290</name>
</gene>
<dbReference type="PANTHER" id="PTHR11070:SF17">
    <property type="entry name" value="DNA HELICASE IV"/>
    <property type="match status" value="1"/>
</dbReference>
<evidence type="ECO:0000259" key="6">
    <source>
        <dbReference type="PROSITE" id="PS51198"/>
    </source>
</evidence>
<keyword evidence="1 5" id="KW-0547">Nucleotide-binding</keyword>
<dbReference type="GO" id="GO:0043138">
    <property type="term" value="F:3'-5' DNA helicase activity"/>
    <property type="evidence" value="ECO:0007669"/>
    <property type="project" value="TreeGrafter"/>
</dbReference>
<dbReference type="InterPro" id="IPR013986">
    <property type="entry name" value="DExx_box_DNA_helicase_dom_sf"/>
</dbReference>
<evidence type="ECO:0000256" key="1">
    <source>
        <dbReference type="ARBA" id="ARBA00022741"/>
    </source>
</evidence>
<keyword evidence="3 5" id="KW-0347">Helicase</keyword>
<dbReference type="SUPFAM" id="SSF52540">
    <property type="entry name" value="P-loop containing nucleoside triphosphate hydrolases"/>
    <property type="match status" value="1"/>
</dbReference>
<comment type="caution">
    <text evidence="7">The sequence shown here is derived from an EMBL/GenBank/DDBJ whole genome shotgun (WGS) entry which is preliminary data.</text>
</comment>
<dbReference type="Gene3D" id="1.10.10.160">
    <property type="match status" value="1"/>
</dbReference>
<accession>A0A9D1DTC6</accession>
<proteinExistence type="predicted"/>
<evidence type="ECO:0000256" key="5">
    <source>
        <dbReference type="PROSITE-ProRule" id="PRU00560"/>
    </source>
</evidence>
<evidence type="ECO:0000256" key="3">
    <source>
        <dbReference type="ARBA" id="ARBA00022806"/>
    </source>
</evidence>
<dbReference type="InterPro" id="IPR014016">
    <property type="entry name" value="UvrD-like_ATP-bd"/>
</dbReference>
<evidence type="ECO:0000256" key="2">
    <source>
        <dbReference type="ARBA" id="ARBA00022801"/>
    </source>
</evidence>
<reference evidence="7" key="1">
    <citation type="submission" date="2020-10" db="EMBL/GenBank/DDBJ databases">
        <authorList>
            <person name="Gilroy R."/>
        </authorList>
    </citation>
    <scope>NUCLEOTIDE SEQUENCE</scope>
    <source>
        <strain evidence="7">CHK184-20233</strain>
    </source>
</reference>
<dbReference type="GO" id="GO:0005829">
    <property type="term" value="C:cytosol"/>
    <property type="evidence" value="ECO:0007669"/>
    <property type="project" value="TreeGrafter"/>
</dbReference>
<dbReference type="InterPro" id="IPR000212">
    <property type="entry name" value="DNA_helicase_UvrD/REP"/>
</dbReference>
<protein>
    <submittedName>
        <fullName evidence="7">UvrD-helicase domain-containing protein</fullName>
    </submittedName>
</protein>
<keyword evidence="4 5" id="KW-0067">ATP-binding</keyword>
<evidence type="ECO:0000313" key="8">
    <source>
        <dbReference type="Proteomes" id="UP000824232"/>
    </source>
</evidence>
<dbReference type="PANTHER" id="PTHR11070">
    <property type="entry name" value="UVRD / RECB / PCRA DNA HELICASE FAMILY MEMBER"/>
    <property type="match status" value="1"/>
</dbReference>
<dbReference type="InterPro" id="IPR027417">
    <property type="entry name" value="P-loop_NTPase"/>
</dbReference>
<dbReference type="Gene3D" id="3.40.50.300">
    <property type="entry name" value="P-loop containing nucleotide triphosphate hydrolases"/>
    <property type="match status" value="3"/>
</dbReference>
<dbReference type="EMBL" id="DVHC01000014">
    <property type="protein sequence ID" value="HIR58662.1"/>
    <property type="molecule type" value="Genomic_DNA"/>
</dbReference>
<evidence type="ECO:0000313" key="7">
    <source>
        <dbReference type="EMBL" id="HIR58662.1"/>
    </source>
</evidence>
<name>A0A9D1DTC6_9FIRM</name>
<feature type="domain" description="UvrD-like helicase ATP-binding" evidence="6">
    <location>
        <begin position="187"/>
        <end position="559"/>
    </location>
</feature>
<keyword evidence="2 5" id="KW-0378">Hydrolase</keyword>
<feature type="binding site" evidence="5">
    <location>
        <begin position="208"/>
        <end position="215"/>
    </location>
    <ligand>
        <name>ATP</name>
        <dbReference type="ChEBI" id="CHEBI:30616"/>
    </ligand>
</feature>
<dbReference type="Pfam" id="PF13538">
    <property type="entry name" value="UvrD_C_2"/>
    <property type="match status" value="1"/>
</dbReference>
<dbReference type="GO" id="GO:0003677">
    <property type="term" value="F:DNA binding"/>
    <property type="evidence" value="ECO:0007669"/>
    <property type="project" value="InterPro"/>
</dbReference>
<dbReference type="CDD" id="cd01983">
    <property type="entry name" value="SIMIBI"/>
    <property type="match status" value="1"/>
</dbReference>
<dbReference type="GO" id="GO:0000725">
    <property type="term" value="P:recombinational repair"/>
    <property type="evidence" value="ECO:0007669"/>
    <property type="project" value="TreeGrafter"/>
</dbReference>
<dbReference type="PROSITE" id="PS51198">
    <property type="entry name" value="UVRD_HELICASE_ATP_BIND"/>
    <property type="match status" value="1"/>
</dbReference>
<evidence type="ECO:0000256" key="4">
    <source>
        <dbReference type="ARBA" id="ARBA00022840"/>
    </source>
</evidence>
<sequence>MKDNERFNIEKEYLLKVQKRIEEEKVYQNKEFEEIPNKYKGRYAEVKWGDEDLVKHLQDMIIKRLSKLKNLELNPYFGRIDFQRDGSKNNNKIYIGKTTITDENNNILTTDWRTPVCTLYYDQSIGNVQYQAPEGIITGKLNLKSQIFIKDGKLVSVRDTDLVTDDELLVPFLTTNADARLKNIVASIQAEQNAIIRRPLNDNIIVQGVAGSGKTTVALHRAAYLIYNEDKYTAENFIIIGPNKYFLNYISALLPDLDTENISQFTFDDFSTYFFDDKISIINSKKINNQNEIKVLKAKTSIDYKNAIDTYISTYVNNSLSSGIEIDGMEIISEDSIKSYFRDINGFSVTATNIQRILIQKIKEDNERLYELVRSKYKDELSTLPNGSEEKRNIMNKLDEIKKELKTGCSKTIKNYFKPLKITTLNLYKKFVSNVSCIENLSHDEIELLKKQTLNSIKSKKFYFEDLPSLMYIDILNNGNQQEVFKKYAHVIVDEAQDLGMFHYYILKMIFSDATFSIFGDLAQSIYPSRGVDSWEDVQAQIFNSNCEILQLSKSYRTTMEITRSANQILRYLNMSEANPVIRTGTEVEYMKEETQDINTRISELLYQYSDKDYKSVGIICRNVEDCAKTKLYLDNENFNTTLITSDDSEYNGGICILTSELSKGLEFDGVIITNASEQFYSSDNQNDMKLLYVAMTRSLHSLDVLYTEPLTKPLSTGMIKNADKSIIKK</sequence>
<organism evidence="7 8">
    <name type="scientific">Candidatus Onthousia excrementipullorum</name>
    <dbReference type="NCBI Taxonomy" id="2840884"/>
    <lineage>
        <taxon>Bacteria</taxon>
        <taxon>Bacillati</taxon>
        <taxon>Bacillota</taxon>
        <taxon>Bacilli</taxon>
        <taxon>Candidatus Onthousia</taxon>
    </lineage>
</organism>